<evidence type="ECO:0000313" key="4">
    <source>
        <dbReference type="EMBL" id="OOR87067.1"/>
    </source>
</evidence>
<sequence length="352" mass="40436">MPKKAQSPKPKAQSPKHDITFIVPVYNTCEYLSQCLESIIAQDIDKEIIAIDDGSTDGSGEVLAEFAKRYDFIKIISQENKGVSAARNAGIKAAAGKYVYFVDSDDYLAEKINFRDLLRIMAQENVAIAKGLFVWAKQNIIVLPALPDVATTARAVYGEKVAHGHHVEIVSSQYYMDCLLQKSFSPELWTHIFKTSHLQDNGLLFDENLRYAEDTLFVIRALTCCQFNFLEISQLFYYYRHRTDGAANQLDDIRSIHDHFNAFKRLQSYAVRQDLDQATRFYIAALSAPLLFSALERSVTFGDDEQQSLDEYFTLELFNIYQLYETLMVVLRRSHREDFAKVREAFRKRLLN</sequence>
<accession>A0A1S9ZUK0</accession>
<evidence type="ECO:0000313" key="7">
    <source>
        <dbReference type="Proteomes" id="UP000255279"/>
    </source>
</evidence>
<dbReference type="CDD" id="cd00761">
    <property type="entry name" value="Glyco_tranf_GTA_type"/>
    <property type="match status" value="1"/>
</dbReference>
<gene>
    <name evidence="5" type="primary">kfoC_3</name>
    <name evidence="4" type="ORF">B0181_11215</name>
    <name evidence="5" type="ORF">NCTC10293_01385</name>
</gene>
<evidence type="ECO:0000313" key="5">
    <source>
        <dbReference type="EMBL" id="STZ13807.1"/>
    </source>
</evidence>
<dbReference type="STRING" id="34060.B0181_11215"/>
<evidence type="ECO:0000313" key="6">
    <source>
        <dbReference type="Proteomes" id="UP000190435"/>
    </source>
</evidence>
<evidence type="ECO:0000256" key="2">
    <source>
        <dbReference type="ARBA" id="ARBA00022679"/>
    </source>
</evidence>
<name>A0A1S9ZUK0_9GAMM</name>
<evidence type="ECO:0000256" key="1">
    <source>
        <dbReference type="ARBA" id="ARBA00022676"/>
    </source>
</evidence>
<dbReference type="InterPro" id="IPR001173">
    <property type="entry name" value="Glyco_trans_2-like"/>
</dbReference>
<dbReference type="EMBL" id="MUXU01000087">
    <property type="protein sequence ID" value="OOR87067.1"/>
    <property type="molecule type" value="Genomic_DNA"/>
</dbReference>
<dbReference type="Pfam" id="PF00535">
    <property type="entry name" value="Glycos_transf_2"/>
    <property type="match status" value="1"/>
</dbReference>
<dbReference type="GO" id="GO:0016758">
    <property type="term" value="F:hexosyltransferase activity"/>
    <property type="evidence" value="ECO:0007669"/>
    <property type="project" value="UniProtKB-ARBA"/>
</dbReference>
<dbReference type="Proteomes" id="UP000255279">
    <property type="component" value="Unassembled WGS sequence"/>
</dbReference>
<dbReference type="OrthoDB" id="9801954at2"/>
<keyword evidence="2" id="KW-0808">Transferase</keyword>
<dbReference type="InterPro" id="IPR029044">
    <property type="entry name" value="Nucleotide-diphossugar_trans"/>
</dbReference>
<feature type="domain" description="Glycosyltransferase 2-like" evidence="3">
    <location>
        <begin position="21"/>
        <end position="138"/>
    </location>
</feature>
<dbReference type="PANTHER" id="PTHR22916">
    <property type="entry name" value="GLYCOSYLTRANSFERASE"/>
    <property type="match status" value="1"/>
</dbReference>
<dbReference type="AlphaFoldDB" id="A0A1S9ZUK0"/>
<keyword evidence="1" id="KW-0328">Glycosyltransferase</keyword>
<evidence type="ECO:0000259" key="3">
    <source>
        <dbReference type="Pfam" id="PF00535"/>
    </source>
</evidence>
<dbReference type="SUPFAM" id="SSF53448">
    <property type="entry name" value="Nucleotide-diphospho-sugar transferases"/>
    <property type="match status" value="1"/>
</dbReference>
<dbReference type="Proteomes" id="UP000190435">
    <property type="component" value="Unassembled WGS sequence"/>
</dbReference>
<dbReference type="Gene3D" id="3.90.550.10">
    <property type="entry name" value="Spore Coat Polysaccharide Biosynthesis Protein SpsA, Chain A"/>
    <property type="match status" value="1"/>
</dbReference>
<proteinExistence type="predicted"/>
<dbReference type="RefSeq" id="WP_078277569.1">
    <property type="nucleotide sequence ID" value="NZ_CAACXO010000012.1"/>
</dbReference>
<keyword evidence="6" id="KW-1185">Reference proteome</keyword>
<dbReference type="EMBL" id="UGQE01000004">
    <property type="protein sequence ID" value="STZ13807.1"/>
    <property type="molecule type" value="Genomic_DNA"/>
</dbReference>
<reference evidence="4 6" key="1">
    <citation type="submission" date="2017-02" db="EMBL/GenBank/DDBJ databases">
        <title>Draft genome sequence of Moraxella caviae CCUG 355 type strain.</title>
        <authorList>
            <person name="Engstrom-Jakobsson H."/>
            <person name="Salva-Serra F."/>
            <person name="Thorell K."/>
            <person name="Gonzales-Siles L."/>
            <person name="Karlsson R."/>
            <person name="Boulund F."/>
            <person name="Engstrand L."/>
            <person name="Moore E."/>
        </authorList>
    </citation>
    <scope>NUCLEOTIDE SEQUENCE [LARGE SCALE GENOMIC DNA]</scope>
    <source>
        <strain evidence="4 6">CCUG 355</strain>
    </source>
</reference>
<protein>
    <submittedName>
        <fullName evidence="5">Chondroitin polymerase</fullName>
    </submittedName>
</protein>
<dbReference type="PANTHER" id="PTHR22916:SF51">
    <property type="entry name" value="GLYCOSYLTRANSFERASE EPSH-RELATED"/>
    <property type="match status" value="1"/>
</dbReference>
<organism evidence="4 6">
    <name type="scientific">Moraxella caviae</name>
    <dbReference type="NCBI Taxonomy" id="34060"/>
    <lineage>
        <taxon>Bacteria</taxon>
        <taxon>Pseudomonadati</taxon>
        <taxon>Pseudomonadota</taxon>
        <taxon>Gammaproteobacteria</taxon>
        <taxon>Moraxellales</taxon>
        <taxon>Moraxellaceae</taxon>
        <taxon>Moraxella</taxon>
    </lineage>
</organism>
<reference evidence="5 7" key="2">
    <citation type="submission" date="2018-06" db="EMBL/GenBank/DDBJ databases">
        <authorList>
            <consortium name="Pathogen Informatics"/>
            <person name="Doyle S."/>
        </authorList>
    </citation>
    <scope>NUCLEOTIDE SEQUENCE [LARGE SCALE GENOMIC DNA]</scope>
    <source>
        <strain evidence="5 7">NCTC10293</strain>
    </source>
</reference>